<dbReference type="AlphaFoldDB" id="A0A9N9ISM9"/>
<evidence type="ECO:0000259" key="4">
    <source>
        <dbReference type="PROSITE" id="PS50014"/>
    </source>
</evidence>
<dbReference type="CDD" id="cd04369">
    <property type="entry name" value="Bromodomain"/>
    <property type="match status" value="1"/>
</dbReference>
<feature type="compositionally biased region" description="Polar residues" evidence="3">
    <location>
        <begin position="157"/>
        <end position="173"/>
    </location>
</feature>
<feature type="non-terminal residue" evidence="5">
    <location>
        <position position="1"/>
    </location>
</feature>
<dbReference type="Gene3D" id="1.20.920.10">
    <property type="entry name" value="Bromodomain-like"/>
    <property type="match status" value="1"/>
</dbReference>
<organism evidence="5 6">
    <name type="scientific">Acaulospora morrowiae</name>
    <dbReference type="NCBI Taxonomy" id="94023"/>
    <lineage>
        <taxon>Eukaryota</taxon>
        <taxon>Fungi</taxon>
        <taxon>Fungi incertae sedis</taxon>
        <taxon>Mucoromycota</taxon>
        <taxon>Glomeromycotina</taxon>
        <taxon>Glomeromycetes</taxon>
        <taxon>Diversisporales</taxon>
        <taxon>Acaulosporaceae</taxon>
        <taxon>Acaulospora</taxon>
    </lineage>
</organism>
<feature type="compositionally biased region" description="Polar residues" evidence="3">
    <location>
        <begin position="109"/>
        <end position="128"/>
    </location>
</feature>
<name>A0A9N9ISM9_9GLOM</name>
<feature type="compositionally biased region" description="Basic residues" evidence="3">
    <location>
        <begin position="88"/>
        <end position="97"/>
    </location>
</feature>
<dbReference type="Proteomes" id="UP000789342">
    <property type="component" value="Unassembled WGS sequence"/>
</dbReference>
<keyword evidence="1 2" id="KW-0103">Bromodomain</keyword>
<dbReference type="OrthoDB" id="4062651at2759"/>
<proteinExistence type="predicted"/>
<dbReference type="EMBL" id="CAJVPV010034444">
    <property type="protein sequence ID" value="CAG8748919.1"/>
    <property type="molecule type" value="Genomic_DNA"/>
</dbReference>
<dbReference type="SMART" id="SM00297">
    <property type="entry name" value="BROMO"/>
    <property type="match status" value="1"/>
</dbReference>
<protein>
    <submittedName>
        <fullName evidence="5">18397_t:CDS:1</fullName>
    </submittedName>
</protein>
<dbReference type="InterPro" id="IPR001487">
    <property type="entry name" value="Bromodomain"/>
</dbReference>
<dbReference type="PANTHER" id="PTHR15398">
    <property type="entry name" value="BROMODOMAIN-CONTAINING PROTEIN 8"/>
    <property type="match status" value="1"/>
</dbReference>
<evidence type="ECO:0000256" key="3">
    <source>
        <dbReference type="SAM" id="MobiDB-lite"/>
    </source>
</evidence>
<feature type="compositionally biased region" description="Basic and acidic residues" evidence="3">
    <location>
        <begin position="98"/>
        <end position="107"/>
    </location>
</feature>
<keyword evidence="6" id="KW-1185">Reference proteome</keyword>
<dbReference type="GO" id="GO:0035267">
    <property type="term" value="C:NuA4 histone acetyltransferase complex"/>
    <property type="evidence" value="ECO:0007669"/>
    <property type="project" value="TreeGrafter"/>
</dbReference>
<dbReference type="PANTHER" id="PTHR15398:SF4">
    <property type="entry name" value="BROMODOMAIN-CONTAINING PROTEIN 8 ISOFORM X1"/>
    <property type="match status" value="1"/>
</dbReference>
<dbReference type="Pfam" id="PF00439">
    <property type="entry name" value="Bromodomain"/>
    <property type="match status" value="1"/>
</dbReference>
<reference evidence="5" key="1">
    <citation type="submission" date="2021-06" db="EMBL/GenBank/DDBJ databases">
        <authorList>
            <person name="Kallberg Y."/>
            <person name="Tangrot J."/>
            <person name="Rosling A."/>
        </authorList>
    </citation>
    <scope>NUCLEOTIDE SEQUENCE</scope>
    <source>
        <strain evidence="5">CL551</strain>
    </source>
</reference>
<feature type="non-terminal residue" evidence="5">
    <location>
        <position position="430"/>
    </location>
</feature>
<evidence type="ECO:0000313" key="5">
    <source>
        <dbReference type="EMBL" id="CAG8748919.1"/>
    </source>
</evidence>
<feature type="domain" description="Bromo" evidence="4">
    <location>
        <begin position="242"/>
        <end position="311"/>
    </location>
</feature>
<accession>A0A9N9ISM9</accession>
<evidence type="ECO:0000256" key="2">
    <source>
        <dbReference type="PROSITE-ProRule" id="PRU00035"/>
    </source>
</evidence>
<dbReference type="SUPFAM" id="SSF47370">
    <property type="entry name" value="Bromodomain"/>
    <property type="match status" value="1"/>
</dbReference>
<feature type="region of interest" description="Disordered" evidence="3">
    <location>
        <begin position="84"/>
        <end position="204"/>
    </location>
</feature>
<comment type="caution">
    <text evidence="5">The sequence shown here is derived from an EMBL/GenBank/DDBJ whole genome shotgun (WGS) entry which is preliminary data.</text>
</comment>
<dbReference type="PROSITE" id="PS50014">
    <property type="entry name" value="BROMODOMAIN_2"/>
    <property type="match status" value="1"/>
</dbReference>
<dbReference type="InterPro" id="IPR036427">
    <property type="entry name" value="Bromodomain-like_sf"/>
</dbReference>
<sequence>LIPIEKHYSKINNKAVESINNLVYSIFGVDEQKMTKTKVPRKSNVGHKLKAETVVKSEEKGKTLVAKEEEKVVVPSKVGEVENETKAVRRSPGKRRKEVIDNEKETQEVVASSSRQQFTSDLLDTENNSSSVLSSSGHINEEISEMTPKRKRKLSLGQHNFATSTSSNETSPVSPGADLSVSPRRGPKRIRSQSTSSIGETRPEESPANILLEFLNALNPNPPKLSRKELLRAGTWLFDELLTRSFSRPFVNPVPEDAIVYRREIKRLMDLTTAERKLWAGKYKDLNDLYADVVQILSNAITFHQEGQIYEEAKEMCEYFTKVLYPHISRVMFGGDLRKSINEMMPLLHEEYFGIKTFSPELIREKRQQTIANKKSVPSTVLDRLDHFNRGLTDYFTDGIQPAKTPNLEESSLTRDFIRVYLTKGLSTLN</sequence>
<evidence type="ECO:0000256" key="1">
    <source>
        <dbReference type="ARBA" id="ARBA00023117"/>
    </source>
</evidence>
<dbReference type="GO" id="GO:0006325">
    <property type="term" value="P:chromatin organization"/>
    <property type="evidence" value="ECO:0007669"/>
    <property type="project" value="UniProtKB-ARBA"/>
</dbReference>
<gene>
    <name evidence="5" type="ORF">AMORRO_LOCUS15217</name>
</gene>
<evidence type="ECO:0000313" key="6">
    <source>
        <dbReference type="Proteomes" id="UP000789342"/>
    </source>
</evidence>